<protein>
    <submittedName>
        <fullName evidence="4">Oxidoreductase</fullName>
    </submittedName>
</protein>
<accession>A0ABQ1XVR1</accession>
<gene>
    <name evidence="4" type="ORF">GCM10007420_20710</name>
</gene>
<dbReference type="PRINTS" id="PR00081">
    <property type="entry name" value="GDHRDH"/>
</dbReference>
<dbReference type="PRINTS" id="PR00080">
    <property type="entry name" value="SDRFAMILY"/>
</dbReference>
<comment type="similarity">
    <text evidence="1 3">Belongs to the short-chain dehydrogenases/reductases (SDR) family.</text>
</comment>
<evidence type="ECO:0000256" key="2">
    <source>
        <dbReference type="ARBA" id="ARBA00023002"/>
    </source>
</evidence>
<dbReference type="EMBL" id="BMFS01000009">
    <property type="protein sequence ID" value="GGH04147.1"/>
    <property type="molecule type" value="Genomic_DNA"/>
</dbReference>
<organism evidence="4 5">
    <name type="scientific">Glycocaulis albus</name>
    <dbReference type="NCBI Taxonomy" id="1382801"/>
    <lineage>
        <taxon>Bacteria</taxon>
        <taxon>Pseudomonadati</taxon>
        <taxon>Pseudomonadota</taxon>
        <taxon>Alphaproteobacteria</taxon>
        <taxon>Maricaulales</taxon>
        <taxon>Maricaulaceae</taxon>
        <taxon>Glycocaulis</taxon>
    </lineage>
</organism>
<name>A0ABQ1XVR1_9PROT</name>
<dbReference type="Gene3D" id="3.40.50.720">
    <property type="entry name" value="NAD(P)-binding Rossmann-like Domain"/>
    <property type="match status" value="1"/>
</dbReference>
<dbReference type="InterPro" id="IPR002347">
    <property type="entry name" value="SDR_fam"/>
</dbReference>
<dbReference type="SUPFAM" id="SSF51735">
    <property type="entry name" value="NAD(P)-binding Rossmann-fold domains"/>
    <property type="match status" value="1"/>
</dbReference>
<sequence length="238" mass="24631">MTENNSLSGRVALVTGASRGLGYATAKALAAAGAHVIATARTRGGLEALDDEISAAGGSVTLVPMDLMAPDGIEKLAEAVAGRWGKLDILVANAGALGKLMPAHQIPSKTWNEVLAVNLVAPARLIRAFEPLLRKSDAGRAVFITTSEGAKTRAYWAAYGASKAGLEALVKSWAAELAGGTIRVNLLDPGRMRTAMRTRAVPGEDPQSVPLPETVTPLVVELAGPAETRHGEVVRAGQ</sequence>
<comment type="caution">
    <text evidence="4">The sequence shown here is derived from an EMBL/GenBank/DDBJ whole genome shotgun (WGS) entry which is preliminary data.</text>
</comment>
<proteinExistence type="inferred from homology"/>
<reference evidence="5" key="1">
    <citation type="journal article" date="2019" name="Int. J. Syst. Evol. Microbiol.">
        <title>The Global Catalogue of Microorganisms (GCM) 10K type strain sequencing project: providing services to taxonomists for standard genome sequencing and annotation.</title>
        <authorList>
            <consortium name="The Broad Institute Genomics Platform"/>
            <consortium name="The Broad Institute Genome Sequencing Center for Infectious Disease"/>
            <person name="Wu L."/>
            <person name="Ma J."/>
        </authorList>
    </citation>
    <scope>NUCLEOTIDE SEQUENCE [LARGE SCALE GENOMIC DNA]</scope>
    <source>
        <strain evidence="5">CGMCC 1.12766</strain>
    </source>
</reference>
<dbReference type="Proteomes" id="UP000648722">
    <property type="component" value="Unassembled WGS sequence"/>
</dbReference>
<evidence type="ECO:0000256" key="3">
    <source>
        <dbReference type="RuleBase" id="RU000363"/>
    </source>
</evidence>
<dbReference type="PANTHER" id="PTHR44196:SF4">
    <property type="entry name" value="SHORT CHAIN DEHYDROGENASE"/>
    <property type="match status" value="1"/>
</dbReference>
<keyword evidence="2" id="KW-0560">Oxidoreductase</keyword>
<dbReference type="PANTHER" id="PTHR44196">
    <property type="entry name" value="DEHYDROGENASE/REDUCTASE SDR FAMILY MEMBER 7B"/>
    <property type="match status" value="1"/>
</dbReference>
<evidence type="ECO:0000313" key="5">
    <source>
        <dbReference type="Proteomes" id="UP000648722"/>
    </source>
</evidence>
<keyword evidence="5" id="KW-1185">Reference proteome</keyword>
<dbReference type="Pfam" id="PF00106">
    <property type="entry name" value="adh_short"/>
    <property type="match status" value="1"/>
</dbReference>
<dbReference type="RefSeq" id="WP_188452508.1">
    <property type="nucleotide sequence ID" value="NZ_BMFS01000009.1"/>
</dbReference>
<evidence type="ECO:0000256" key="1">
    <source>
        <dbReference type="ARBA" id="ARBA00006484"/>
    </source>
</evidence>
<dbReference type="InterPro" id="IPR036291">
    <property type="entry name" value="NAD(P)-bd_dom_sf"/>
</dbReference>
<evidence type="ECO:0000313" key="4">
    <source>
        <dbReference type="EMBL" id="GGH04147.1"/>
    </source>
</evidence>